<dbReference type="PANTHER" id="PTHR36681">
    <property type="entry name" value="NUCLEAR GTPASE, GERMINAL CENTER-ASSOCIATED, TANDEM DUPLICATE 3"/>
    <property type="match status" value="1"/>
</dbReference>
<dbReference type="OrthoDB" id="3598281at2759"/>
<accession>M7SWH8</accession>
<proteinExistence type="predicted"/>
<dbReference type="Proteomes" id="UP000012174">
    <property type="component" value="Unassembled WGS sequence"/>
</dbReference>
<reference evidence="4" key="1">
    <citation type="journal article" date="2013" name="Genome Announc.">
        <title>Draft genome sequence of the grapevine dieback fungus Eutypa lata UCR-EL1.</title>
        <authorList>
            <person name="Blanco-Ulate B."/>
            <person name="Rolshausen P.E."/>
            <person name="Cantu D."/>
        </authorList>
    </citation>
    <scope>NUCLEOTIDE SEQUENCE [LARGE SCALE GENOMIC DNA]</scope>
    <source>
        <strain evidence="4">UCR-EL1</strain>
    </source>
</reference>
<feature type="domain" description="Dynamin N-terminal" evidence="1">
    <location>
        <begin position="23"/>
        <end position="262"/>
    </location>
</feature>
<dbReference type="KEGG" id="ela:UCREL1_4093"/>
<organism evidence="3 4">
    <name type="scientific">Eutypa lata (strain UCR-EL1)</name>
    <name type="common">Grapevine dieback disease fungus</name>
    <name type="synonym">Eutypa armeniacae</name>
    <dbReference type="NCBI Taxonomy" id="1287681"/>
    <lineage>
        <taxon>Eukaryota</taxon>
        <taxon>Fungi</taxon>
        <taxon>Dikarya</taxon>
        <taxon>Ascomycota</taxon>
        <taxon>Pezizomycotina</taxon>
        <taxon>Sordariomycetes</taxon>
        <taxon>Xylariomycetidae</taxon>
        <taxon>Xylariales</taxon>
        <taxon>Diatrypaceae</taxon>
        <taxon>Eutypa</taxon>
    </lineage>
</organism>
<dbReference type="SUPFAM" id="SSF52540">
    <property type="entry name" value="P-loop containing nucleoside triphosphate hydrolases"/>
    <property type="match status" value="1"/>
</dbReference>
<feature type="domain" description="DUF7605" evidence="2">
    <location>
        <begin position="512"/>
        <end position="647"/>
    </location>
</feature>
<dbReference type="Pfam" id="PF24564">
    <property type="entry name" value="DUF7605"/>
    <property type="match status" value="1"/>
</dbReference>
<dbReference type="PANTHER" id="PTHR36681:SF3">
    <property type="entry name" value="NUCLEAR GTPASE, GERMINAL CENTER-ASSOCIATED, TANDEM DUPLICATE 3"/>
    <property type="match status" value="1"/>
</dbReference>
<gene>
    <name evidence="3" type="ORF">UCREL1_4093</name>
</gene>
<protein>
    <recommendedName>
        <fullName evidence="5">G domain-containing protein</fullName>
    </recommendedName>
</protein>
<dbReference type="OMA" id="HNMTPLP"/>
<evidence type="ECO:0000259" key="1">
    <source>
        <dbReference type="Pfam" id="PF00350"/>
    </source>
</evidence>
<evidence type="ECO:0000259" key="2">
    <source>
        <dbReference type="Pfam" id="PF24564"/>
    </source>
</evidence>
<dbReference type="InterPro" id="IPR056024">
    <property type="entry name" value="DUF7605"/>
</dbReference>
<dbReference type="InterPro" id="IPR027417">
    <property type="entry name" value="P-loop_NTPase"/>
</dbReference>
<evidence type="ECO:0008006" key="5">
    <source>
        <dbReference type="Google" id="ProtNLM"/>
    </source>
</evidence>
<dbReference type="HOGENOM" id="CLU_010389_2_1_1"/>
<dbReference type="Gene3D" id="3.40.50.300">
    <property type="entry name" value="P-loop containing nucleotide triphosphate hydrolases"/>
    <property type="match status" value="1"/>
</dbReference>
<evidence type="ECO:0000313" key="3">
    <source>
        <dbReference type="EMBL" id="EMR68893.1"/>
    </source>
</evidence>
<dbReference type="Pfam" id="PF00350">
    <property type="entry name" value="Dynamin_N"/>
    <property type="match status" value="1"/>
</dbReference>
<dbReference type="EMBL" id="KB706159">
    <property type="protein sequence ID" value="EMR68893.1"/>
    <property type="molecule type" value="Genomic_DNA"/>
</dbReference>
<sequence>MKNRLLEQAESLEQFIGTDTRTVAVLGDSGEGKSSLINALLHIPDIAKTGDIGSACTTVVTEYRQKTQDHTAPITIEVEYLSTPDMEDMVKELLWSYRQLFLPGVDSELTPPVDYARFTRESEQAWSALEAAFQHQSQFRPQMLQDMSEGALERIQNQLISWTKDMEWPEGGEVGVWESSATDPEECSEKTDLFMQDRYWPFTKIIRIYLNAPVLKTGLVLADLPGLQDTNLARVRATEKYLMRCDNILVVANIIRAITDQSLKSSLYKVLARHVPLEWEESGGKGLNVAVVCTRTENINLKNARVQFCGPGKRISKDAMDQLDKEIATADQVRDRDRKKELKRRQEWLLIEARNEHVKEGLIKAYASKAPGKKLEVFCVSNPTYEKYSEKGNDELVRASGIPQLRRFCHSITADAQFREASHFLRSTLPSLISSLELWANASLEVAQREQIRLDVGVYRVLAGATKEKRGYQYGKRLPLKRENVGEVGFGVGATHRKPLHRDASANRRDVVQYHAWCLNNGDHETLRRAREDWNAKLLWKMRIELAYQWDLVEDEVPTLFKSLLDSIECELEYLKDQVNNSSSVAVSKSISEGIESRIKGLEYTIGLEKEKFASAIRLVRRNASETNYSSFILGEMIPAYRFASSQHAIVTDLERAVRDTTTRLQRIIKQSLEGIQKNFDFTLAPPPRDNNGTNEVARHENQADAQIWKKHSQDVFDQAKSFKERHASLLESIESLH</sequence>
<name>M7SWH8_EUTLA</name>
<dbReference type="InterPro" id="IPR045063">
    <property type="entry name" value="Dynamin_N"/>
</dbReference>
<dbReference type="eggNOG" id="ENOG502SJYS">
    <property type="taxonomic scope" value="Eukaryota"/>
</dbReference>
<evidence type="ECO:0000313" key="4">
    <source>
        <dbReference type="Proteomes" id="UP000012174"/>
    </source>
</evidence>
<dbReference type="AlphaFoldDB" id="M7SWH8"/>
<keyword evidence="4" id="KW-1185">Reference proteome</keyword>